<dbReference type="PANTHER" id="PTHR15615">
    <property type="match status" value="1"/>
</dbReference>
<gene>
    <name evidence="2" type="ORF">CERSUDRAFT_114533</name>
</gene>
<feature type="compositionally biased region" description="Polar residues" evidence="1">
    <location>
        <begin position="33"/>
        <end position="42"/>
    </location>
</feature>
<proteinExistence type="predicted"/>
<dbReference type="Proteomes" id="UP000016930">
    <property type="component" value="Unassembled WGS sequence"/>
</dbReference>
<dbReference type="InterPro" id="IPR013922">
    <property type="entry name" value="Cyclin_PHO80-like"/>
</dbReference>
<dbReference type="GO" id="GO:0005634">
    <property type="term" value="C:nucleus"/>
    <property type="evidence" value="ECO:0007669"/>
    <property type="project" value="TreeGrafter"/>
</dbReference>
<reference evidence="2 3" key="1">
    <citation type="journal article" date="2012" name="Proc. Natl. Acad. Sci. U.S.A.">
        <title>Comparative genomics of Ceriporiopsis subvermispora and Phanerochaete chrysosporium provide insight into selective ligninolysis.</title>
        <authorList>
            <person name="Fernandez-Fueyo E."/>
            <person name="Ruiz-Duenas F.J."/>
            <person name="Ferreira P."/>
            <person name="Floudas D."/>
            <person name="Hibbett D.S."/>
            <person name="Canessa P."/>
            <person name="Larrondo L.F."/>
            <person name="James T.Y."/>
            <person name="Seelenfreund D."/>
            <person name="Lobos S."/>
            <person name="Polanco R."/>
            <person name="Tello M."/>
            <person name="Honda Y."/>
            <person name="Watanabe T."/>
            <person name="Watanabe T."/>
            <person name="Ryu J.S."/>
            <person name="Kubicek C.P."/>
            <person name="Schmoll M."/>
            <person name="Gaskell J."/>
            <person name="Hammel K.E."/>
            <person name="St John F.J."/>
            <person name="Vanden Wymelenberg A."/>
            <person name="Sabat G."/>
            <person name="Splinter BonDurant S."/>
            <person name="Syed K."/>
            <person name="Yadav J.S."/>
            <person name="Doddapaneni H."/>
            <person name="Subramanian V."/>
            <person name="Lavin J.L."/>
            <person name="Oguiza J.A."/>
            <person name="Perez G."/>
            <person name="Pisabarro A.G."/>
            <person name="Ramirez L."/>
            <person name="Santoyo F."/>
            <person name="Master E."/>
            <person name="Coutinho P.M."/>
            <person name="Henrissat B."/>
            <person name="Lombard V."/>
            <person name="Magnuson J.K."/>
            <person name="Kuees U."/>
            <person name="Hori C."/>
            <person name="Igarashi K."/>
            <person name="Samejima M."/>
            <person name="Held B.W."/>
            <person name="Barry K.W."/>
            <person name="LaButti K.M."/>
            <person name="Lapidus A."/>
            <person name="Lindquist E.A."/>
            <person name="Lucas S.M."/>
            <person name="Riley R."/>
            <person name="Salamov A.A."/>
            <person name="Hoffmeister D."/>
            <person name="Schwenk D."/>
            <person name="Hadar Y."/>
            <person name="Yarden O."/>
            <person name="de Vries R.P."/>
            <person name="Wiebenga A."/>
            <person name="Stenlid J."/>
            <person name="Eastwood D."/>
            <person name="Grigoriev I.V."/>
            <person name="Berka R.M."/>
            <person name="Blanchette R.A."/>
            <person name="Kersten P."/>
            <person name="Martinez A.T."/>
            <person name="Vicuna R."/>
            <person name="Cullen D."/>
        </authorList>
    </citation>
    <scope>NUCLEOTIDE SEQUENCE [LARGE SCALE GENOMIC DNA]</scope>
    <source>
        <strain evidence="2 3">B</strain>
    </source>
</reference>
<accession>M2RGH1</accession>
<dbReference type="OrthoDB" id="286814at2759"/>
<dbReference type="HOGENOM" id="CLU_018882_0_0_1"/>
<dbReference type="GO" id="GO:0000307">
    <property type="term" value="C:cyclin-dependent protein kinase holoenzyme complex"/>
    <property type="evidence" value="ECO:0007669"/>
    <property type="project" value="TreeGrafter"/>
</dbReference>
<evidence type="ECO:0000313" key="2">
    <source>
        <dbReference type="EMBL" id="EMD37896.1"/>
    </source>
</evidence>
<feature type="compositionally biased region" description="Low complexity" evidence="1">
    <location>
        <begin position="44"/>
        <end position="54"/>
    </location>
</feature>
<feature type="region of interest" description="Disordered" evidence="1">
    <location>
        <begin position="523"/>
        <end position="556"/>
    </location>
</feature>
<dbReference type="GO" id="GO:0019901">
    <property type="term" value="F:protein kinase binding"/>
    <property type="evidence" value="ECO:0007669"/>
    <property type="project" value="InterPro"/>
</dbReference>
<name>M2RGH1_CERS8</name>
<dbReference type="PANTHER" id="PTHR15615:SF36">
    <property type="entry name" value="PHO85 CYCLIN-5"/>
    <property type="match status" value="1"/>
</dbReference>
<feature type="region of interest" description="Disordered" evidence="1">
    <location>
        <begin position="152"/>
        <end position="173"/>
    </location>
</feature>
<dbReference type="GO" id="GO:0016538">
    <property type="term" value="F:cyclin-dependent protein serine/threonine kinase regulator activity"/>
    <property type="evidence" value="ECO:0007669"/>
    <property type="project" value="TreeGrafter"/>
</dbReference>
<dbReference type="AlphaFoldDB" id="M2RGH1"/>
<dbReference type="EMBL" id="KB445796">
    <property type="protein sequence ID" value="EMD37896.1"/>
    <property type="molecule type" value="Genomic_DNA"/>
</dbReference>
<dbReference type="CDD" id="cd20557">
    <property type="entry name" value="CYCLIN_ScPCL1-like"/>
    <property type="match status" value="1"/>
</dbReference>
<evidence type="ECO:0000256" key="1">
    <source>
        <dbReference type="SAM" id="MobiDB-lite"/>
    </source>
</evidence>
<feature type="region of interest" description="Disordered" evidence="1">
    <location>
        <begin position="33"/>
        <end position="57"/>
    </location>
</feature>
<sequence>MHAVPHSLAHRGPSASRARSRWQPYATIATASSSRTPSNAYLNTPASSVASSTPPSVPLHPLSELERIRCHVPSHPHTTPSIVASLREAQKARYVGRLIDQAVQSLCDIWHSDDIPPAFSGARGFGADARDVSHPPHSSTTLFCTRNLQLPSPPPSPAHELSPTFPASDAREAHCPRGTASCGNVLPIKGFVHEVLRRSRTSTGVLQTALCYLEAVRMKVPELLNREKQQESCTDVGGGNSATPQIVQACPSACAEDPACAYSGAAAFSEDPRDAMDTVRVSDTGLEIASNAQAAAAGGQNGFATHSATHSAKPPLPPLPRQPSPLCCPRRTFLACLILASKFMQDRSYSNRAWAKLAGLPPREIGRCERAVGEALGWRLWVGKDVGLGSPVAAGAPGSSGRIVSRSRSDGDLLKDAVPAATADWLGPATYTAPPAPLPTPSLSPCSHLAAAANTSLPLLAHAGTGLRRWATVPDVRTDHADVFRTLEAFGAPFLADEPAPLPPYMQPDGYFYAAAPAQDSAHGAMQDVSPPVATPTLTYSPMSSASSSSDGPGDRTIQMTTFTDSPAPYAPPHAGPGAPWDAAGCAGREELKGCGMPLQLSGMAVEAYDVAGIANLALYGLSYCPVRGRTLAEEC</sequence>
<dbReference type="SUPFAM" id="SSF47954">
    <property type="entry name" value="Cyclin-like"/>
    <property type="match status" value="1"/>
</dbReference>
<protein>
    <recommendedName>
        <fullName evidence="4">Cyclin N-terminal domain-containing protein</fullName>
    </recommendedName>
</protein>
<evidence type="ECO:0008006" key="4">
    <source>
        <dbReference type="Google" id="ProtNLM"/>
    </source>
</evidence>
<dbReference type="Gene3D" id="1.10.472.10">
    <property type="entry name" value="Cyclin-like"/>
    <property type="match status" value="1"/>
</dbReference>
<dbReference type="InterPro" id="IPR036915">
    <property type="entry name" value="Cyclin-like_sf"/>
</dbReference>
<keyword evidence="3" id="KW-1185">Reference proteome</keyword>
<organism evidence="2 3">
    <name type="scientific">Ceriporiopsis subvermispora (strain B)</name>
    <name type="common">White-rot fungus</name>
    <name type="synonym">Gelatoporia subvermispora</name>
    <dbReference type="NCBI Taxonomy" id="914234"/>
    <lineage>
        <taxon>Eukaryota</taxon>
        <taxon>Fungi</taxon>
        <taxon>Dikarya</taxon>
        <taxon>Basidiomycota</taxon>
        <taxon>Agaricomycotina</taxon>
        <taxon>Agaricomycetes</taxon>
        <taxon>Polyporales</taxon>
        <taxon>Gelatoporiaceae</taxon>
        <taxon>Gelatoporia</taxon>
    </lineage>
</organism>
<evidence type="ECO:0000313" key="3">
    <source>
        <dbReference type="Proteomes" id="UP000016930"/>
    </source>
</evidence>
<feature type="region of interest" description="Disordered" evidence="1">
    <location>
        <begin position="1"/>
        <end position="21"/>
    </location>
</feature>
<dbReference type="STRING" id="914234.M2RGH1"/>
<feature type="compositionally biased region" description="Low complexity" evidence="1">
    <location>
        <begin position="541"/>
        <end position="550"/>
    </location>
</feature>